<proteinExistence type="predicted"/>
<dbReference type="AlphaFoldDB" id="A0A5N0ECF4"/>
<accession>A0A5N0ECF4</accession>
<name>A0A5N0ECF4_9NOCA</name>
<gene>
    <name evidence="1" type="ORF">F3087_19660</name>
</gene>
<dbReference type="RefSeq" id="WP_150403458.1">
    <property type="nucleotide sequence ID" value="NZ_VXLC01000008.1"/>
</dbReference>
<dbReference type="EMBL" id="VXLC01000008">
    <property type="protein sequence ID" value="KAA8887127.1"/>
    <property type="molecule type" value="Genomic_DNA"/>
</dbReference>
<reference evidence="1 2" key="1">
    <citation type="submission" date="2019-09" db="EMBL/GenBank/DDBJ databases">
        <authorList>
            <person name="Wang X."/>
        </authorList>
    </citation>
    <scope>NUCLEOTIDE SEQUENCE [LARGE SCALE GENOMIC DNA]</scope>
    <source>
        <strain evidence="1 2">CICC 11023</strain>
    </source>
</reference>
<protein>
    <submittedName>
        <fullName evidence="1">Uncharacterized protein</fullName>
    </submittedName>
</protein>
<organism evidence="1 2">
    <name type="scientific">Nocardia colli</name>
    <dbReference type="NCBI Taxonomy" id="2545717"/>
    <lineage>
        <taxon>Bacteria</taxon>
        <taxon>Bacillati</taxon>
        <taxon>Actinomycetota</taxon>
        <taxon>Actinomycetes</taxon>
        <taxon>Mycobacteriales</taxon>
        <taxon>Nocardiaceae</taxon>
        <taxon>Nocardia</taxon>
    </lineage>
</organism>
<keyword evidence="2" id="KW-1185">Reference proteome</keyword>
<dbReference type="OrthoDB" id="3529460at2"/>
<evidence type="ECO:0000313" key="1">
    <source>
        <dbReference type="EMBL" id="KAA8887127.1"/>
    </source>
</evidence>
<evidence type="ECO:0000313" key="2">
    <source>
        <dbReference type="Proteomes" id="UP000323876"/>
    </source>
</evidence>
<sequence>MGDGVGDDPLVDGMNISLWYRRDFHITDASRLLAAARRAYLDLHPDASPLEAEQQVSCAAEALFTILEQTGLLSDDVDERLDGYEADGLDLGGRKVKVVLDEPWPLSRDPRGNCLRGDVFALPTTEDDA</sequence>
<dbReference type="Proteomes" id="UP000323876">
    <property type="component" value="Unassembled WGS sequence"/>
</dbReference>
<comment type="caution">
    <text evidence="1">The sequence shown here is derived from an EMBL/GenBank/DDBJ whole genome shotgun (WGS) entry which is preliminary data.</text>
</comment>